<keyword evidence="2" id="KW-1185">Reference proteome</keyword>
<dbReference type="EMBL" id="LRGB01004251">
    <property type="protein sequence ID" value="KZS02493.1"/>
    <property type="molecule type" value="Genomic_DNA"/>
</dbReference>
<evidence type="ECO:0000313" key="2">
    <source>
        <dbReference type="Proteomes" id="UP000076858"/>
    </source>
</evidence>
<proteinExistence type="predicted"/>
<accession>A0A164JMW7</accession>
<feature type="non-terminal residue" evidence="1">
    <location>
        <position position="218"/>
    </location>
</feature>
<organism evidence="1 2">
    <name type="scientific">Daphnia magna</name>
    <dbReference type="NCBI Taxonomy" id="35525"/>
    <lineage>
        <taxon>Eukaryota</taxon>
        <taxon>Metazoa</taxon>
        <taxon>Ecdysozoa</taxon>
        <taxon>Arthropoda</taxon>
        <taxon>Crustacea</taxon>
        <taxon>Branchiopoda</taxon>
        <taxon>Diplostraca</taxon>
        <taxon>Cladocera</taxon>
        <taxon>Anomopoda</taxon>
        <taxon>Daphniidae</taxon>
        <taxon>Daphnia</taxon>
    </lineage>
</organism>
<dbReference type="Proteomes" id="UP000076858">
    <property type="component" value="Unassembled WGS sequence"/>
</dbReference>
<dbReference type="AlphaFoldDB" id="A0A164JMW7"/>
<sequence>IVLGEREEVHLQDGASINNVTVKDKAYYVPIFSIIRNLLSDEKFATHIFNEKLFRKTADGVYSNYCDSTKFKQHGLFSDKTKISLRIQLFYDGMGTTNPLRGHASIHSVGVFYISFENVHEKYSFNFQKVHLLAMINTLDVKTYGFDVILRKITDDIKILETTGIPVEIKNKGTVQIFGSISQFCGDSLATNEVFGLVENFSRTEYCCAICYGNIQER</sequence>
<gene>
    <name evidence="1" type="ORF">APZ42_000449</name>
</gene>
<evidence type="ECO:0000313" key="1">
    <source>
        <dbReference type="EMBL" id="KZS02493.1"/>
    </source>
</evidence>
<reference evidence="1 2" key="1">
    <citation type="submission" date="2016-03" db="EMBL/GenBank/DDBJ databases">
        <title>EvidentialGene: Evidence-directed Construction of Genes on Genomes.</title>
        <authorList>
            <person name="Gilbert D.G."/>
            <person name="Choi J.-H."/>
            <person name="Mockaitis K."/>
            <person name="Colbourne J."/>
            <person name="Pfrender M."/>
        </authorList>
    </citation>
    <scope>NUCLEOTIDE SEQUENCE [LARGE SCALE GENOMIC DNA]</scope>
    <source>
        <strain evidence="1 2">Xinb3</strain>
        <tissue evidence="1">Complete organism</tissue>
    </source>
</reference>
<protein>
    <submittedName>
        <fullName evidence="1">Uncharacterized protein</fullName>
    </submittedName>
</protein>
<dbReference type="OrthoDB" id="6506336at2759"/>
<feature type="non-terminal residue" evidence="1">
    <location>
        <position position="1"/>
    </location>
</feature>
<comment type="caution">
    <text evidence="1">The sequence shown here is derived from an EMBL/GenBank/DDBJ whole genome shotgun (WGS) entry which is preliminary data.</text>
</comment>
<name>A0A164JMW7_9CRUS</name>